<evidence type="ECO:0000256" key="3">
    <source>
        <dbReference type="ARBA" id="ARBA00023163"/>
    </source>
</evidence>
<dbReference type="Pfam" id="PF04082">
    <property type="entry name" value="Fungal_trans"/>
    <property type="match status" value="1"/>
</dbReference>
<keyword evidence="3" id="KW-0804">Transcription</keyword>
<feature type="domain" description="Zn(2)-C6 fungal-type" evidence="6">
    <location>
        <begin position="34"/>
        <end position="61"/>
    </location>
</feature>
<dbReference type="Pfam" id="PF00172">
    <property type="entry name" value="Zn_clus"/>
    <property type="match status" value="1"/>
</dbReference>
<name>A0A6A6RBK4_9PEZI</name>
<proteinExistence type="predicted"/>
<dbReference type="PANTHER" id="PTHR47424:SF12">
    <property type="entry name" value="TRANSCRIPTION FACTOR ASQA"/>
    <property type="match status" value="1"/>
</dbReference>
<keyword evidence="4" id="KW-0539">Nucleus</keyword>
<evidence type="ECO:0000313" key="7">
    <source>
        <dbReference type="EMBL" id="KAF2501080.1"/>
    </source>
</evidence>
<gene>
    <name evidence="7" type="ORF">BU16DRAFT_476565</name>
</gene>
<dbReference type="AlphaFoldDB" id="A0A6A6RBK4"/>
<dbReference type="GO" id="GO:0008270">
    <property type="term" value="F:zinc ion binding"/>
    <property type="evidence" value="ECO:0007669"/>
    <property type="project" value="InterPro"/>
</dbReference>
<organism evidence="7 8">
    <name type="scientific">Lophium mytilinum</name>
    <dbReference type="NCBI Taxonomy" id="390894"/>
    <lineage>
        <taxon>Eukaryota</taxon>
        <taxon>Fungi</taxon>
        <taxon>Dikarya</taxon>
        <taxon>Ascomycota</taxon>
        <taxon>Pezizomycotina</taxon>
        <taxon>Dothideomycetes</taxon>
        <taxon>Pleosporomycetidae</taxon>
        <taxon>Mytilinidiales</taxon>
        <taxon>Mytilinidiaceae</taxon>
        <taxon>Lophium</taxon>
    </lineage>
</organism>
<dbReference type="InterPro" id="IPR007219">
    <property type="entry name" value="XnlR_reg_dom"/>
</dbReference>
<feature type="compositionally biased region" description="Polar residues" evidence="5">
    <location>
        <begin position="1"/>
        <end position="24"/>
    </location>
</feature>
<dbReference type="EMBL" id="MU004182">
    <property type="protein sequence ID" value="KAF2501080.1"/>
    <property type="molecule type" value="Genomic_DNA"/>
</dbReference>
<dbReference type="PANTHER" id="PTHR47424">
    <property type="entry name" value="REGULATORY PROTEIN GAL4"/>
    <property type="match status" value="1"/>
</dbReference>
<dbReference type="OrthoDB" id="2283488at2759"/>
<protein>
    <recommendedName>
        <fullName evidence="6">Zn(2)-C6 fungal-type domain-containing protein</fullName>
    </recommendedName>
</protein>
<dbReference type="GO" id="GO:0000978">
    <property type="term" value="F:RNA polymerase II cis-regulatory region sequence-specific DNA binding"/>
    <property type="evidence" value="ECO:0007669"/>
    <property type="project" value="TreeGrafter"/>
</dbReference>
<dbReference type="GO" id="GO:0006351">
    <property type="term" value="P:DNA-templated transcription"/>
    <property type="evidence" value="ECO:0007669"/>
    <property type="project" value="InterPro"/>
</dbReference>
<feature type="region of interest" description="Disordered" evidence="5">
    <location>
        <begin position="1"/>
        <end position="30"/>
    </location>
</feature>
<dbReference type="InterPro" id="IPR001138">
    <property type="entry name" value="Zn2Cys6_DnaBD"/>
</dbReference>
<evidence type="ECO:0000259" key="6">
    <source>
        <dbReference type="PROSITE" id="PS50048"/>
    </source>
</evidence>
<sequence length="845" mass="91594">MFATFTSSMDARSKSQTNGAPTSSRPRRNVAARACDRCRANRIKCDDGQPCKHCRVKGVECCKGRPGEHPDRDVETLRSRVNELEAQLQQKSALSSPAASTATGALPSPPDSVDTTSPESQHSFDRRSAKSWVGFWKTDPNTKQAQYYGPTSFNFFLYRLGGYLASSCNQPRLAEAMQAITTPSSHPTAEGGTAVLLSRPQEEGLIDMFWQSYHSMFPVLDEAEFRNHYNTLWLSQGSSPIETARQPSALVDIILALCIQFSTAALASSVPATEVDFGGATQLGRWLYDRSQNLVRSEQDGPSISTLQVHIYSIIFLINCSLLPQAHGVLSAAVHVACALGLHHELPEELPASQRSLLRRLWLMLFYLDSKCSLDLGRPFLIPWPGPGGTTEPWENDPHAVALVDTSNTNYEGINWLTCHNQYVKLMGVIRTISVSFSAKCDQLLAVQPTASLYSNPGVLEASASSLRQSLASLQPWISGVPPALKLSRKDGGEAFSATRYQVQFDAFAPIWLQRQRLLLELLYHNALLCLCRTFIKYPTPNADPESLGPSISTLSVGNAVSALNHGIATIYIIDQAMIETDLLTSWHRAYQFLWEASVTVVGFTFARPLCPHTASARKAVSTAIRAFGVFAAHGISPANNAARILRELSSTSGDALGTFRSNFPSPAPAPIQNPRGSGNNTPVTQQSAARTSSGSFSTSPQISHSRGSSNSTPVTQQSIAQPRGSMSWMTQAQPPQNAAFIPTSSLMSFPPDLSSSNIPSDFPSSIPSNNPSNLDSDYASTFGATFPSGDMNAVFAEPLPFTSAPMSMDFSADMLASVDMQNAVQNMDWDQDFSVWPGDTGSGA</sequence>
<dbReference type="InterPro" id="IPR036864">
    <property type="entry name" value="Zn2-C6_fun-type_DNA-bd_sf"/>
</dbReference>
<keyword evidence="2" id="KW-0805">Transcription regulation</keyword>
<evidence type="ECO:0000256" key="5">
    <source>
        <dbReference type="SAM" id="MobiDB-lite"/>
    </source>
</evidence>
<dbReference type="PROSITE" id="PS50048">
    <property type="entry name" value="ZN2_CY6_FUNGAL_2"/>
    <property type="match status" value="1"/>
</dbReference>
<dbReference type="GO" id="GO:0005634">
    <property type="term" value="C:nucleus"/>
    <property type="evidence" value="ECO:0007669"/>
    <property type="project" value="TreeGrafter"/>
</dbReference>
<evidence type="ECO:0000313" key="8">
    <source>
        <dbReference type="Proteomes" id="UP000799750"/>
    </source>
</evidence>
<evidence type="ECO:0000256" key="2">
    <source>
        <dbReference type="ARBA" id="ARBA00023015"/>
    </source>
</evidence>
<dbReference type="SMART" id="SM00066">
    <property type="entry name" value="GAL4"/>
    <property type="match status" value="1"/>
</dbReference>
<dbReference type="CDD" id="cd12148">
    <property type="entry name" value="fungal_TF_MHR"/>
    <property type="match status" value="1"/>
</dbReference>
<evidence type="ECO:0000256" key="1">
    <source>
        <dbReference type="ARBA" id="ARBA00022723"/>
    </source>
</evidence>
<dbReference type="SMART" id="SM00906">
    <property type="entry name" value="Fungal_trans"/>
    <property type="match status" value="1"/>
</dbReference>
<dbReference type="GO" id="GO:0000981">
    <property type="term" value="F:DNA-binding transcription factor activity, RNA polymerase II-specific"/>
    <property type="evidence" value="ECO:0007669"/>
    <property type="project" value="InterPro"/>
</dbReference>
<feature type="region of interest" description="Disordered" evidence="5">
    <location>
        <begin position="89"/>
        <end position="125"/>
    </location>
</feature>
<dbReference type="InterPro" id="IPR051127">
    <property type="entry name" value="Fungal_SecMet_Regulators"/>
</dbReference>
<accession>A0A6A6RBK4</accession>
<dbReference type="PROSITE" id="PS00463">
    <property type="entry name" value="ZN2_CY6_FUNGAL_1"/>
    <property type="match status" value="1"/>
</dbReference>
<reference evidence="7" key="1">
    <citation type="journal article" date="2020" name="Stud. Mycol.">
        <title>101 Dothideomycetes genomes: a test case for predicting lifestyles and emergence of pathogens.</title>
        <authorList>
            <person name="Haridas S."/>
            <person name="Albert R."/>
            <person name="Binder M."/>
            <person name="Bloem J."/>
            <person name="Labutti K."/>
            <person name="Salamov A."/>
            <person name="Andreopoulos B."/>
            <person name="Baker S."/>
            <person name="Barry K."/>
            <person name="Bills G."/>
            <person name="Bluhm B."/>
            <person name="Cannon C."/>
            <person name="Castanera R."/>
            <person name="Culley D."/>
            <person name="Daum C."/>
            <person name="Ezra D."/>
            <person name="Gonzalez J."/>
            <person name="Henrissat B."/>
            <person name="Kuo A."/>
            <person name="Liang C."/>
            <person name="Lipzen A."/>
            <person name="Lutzoni F."/>
            <person name="Magnuson J."/>
            <person name="Mondo S."/>
            <person name="Nolan M."/>
            <person name="Ohm R."/>
            <person name="Pangilinan J."/>
            <person name="Park H.-J."/>
            <person name="Ramirez L."/>
            <person name="Alfaro M."/>
            <person name="Sun H."/>
            <person name="Tritt A."/>
            <person name="Yoshinaga Y."/>
            <person name="Zwiers L.-H."/>
            <person name="Turgeon B."/>
            <person name="Goodwin S."/>
            <person name="Spatafora J."/>
            <person name="Crous P."/>
            <person name="Grigoriev I."/>
        </authorList>
    </citation>
    <scope>NUCLEOTIDE SEQUENCE</scope>
    <source>
        <strain evidence="7">CBS 269.34</strain>
    </source>
</reference>
<feature type="compositionally biased region" description="Polar residues" evidence="5">
    <location>
        <begin position="675"/>
        <end position="721"/>
    </location>
</feature>
<feature type="compositionally biased region" description="Low complexity" evidence="5">
    <location>
        <begin position="92"/>
        <end position="120"/>
    </location>
</feature>
<dbReference type="Gene3D" id="4.10.240.10">
    <property type="entry name" value="Zn(2)-C6 fungal-type DNA-binding domain"/>
    <property type="match status" value="1"/>
</dbReference>
<dbReference type="Proteomes" id="UP000799750">
    <property type="component" value="Unassembled WGS sequence"/>
</dbReference>
<feature type="region of interest" description="Disordered" evidence="5">
    <location>
        <begin position="657"/>
        <end position="734"/>
    </location>
</feature>
<keyword evidence="1" id="KW-0479">Metal-binding</keyword>
<evidence type="ECO:0000256" key="4">
    <source>
        <dbReference type="ARBA" id="ARBA00023242"/>
    </source>
</evidence>
<dbReference type="SUPFAM" id="SSF57701">
    <property type="entry name" value="Zn2/Cys6 DNA-binding domain"/>
    <property type="match status" value="1"/>
</dbReference>
<dbReference type="CDD" id="cd00067">
    <property type="entry name" value="GAL4"/>
    <property type="match status" value="1"/>
</dbReference>
<dbReference type="GO" id="GO:0000435">
    <property type="term" value="P:positive regulation of transcription from RNA polymerase II promoter by galactose"/>
    <property type="evidence" value="ECO:0007669"/>
    <property type="project" value="TreeGrafter"/>
</dbReference>
<keyword evidence="8" id="KW-1185">Reference proteome</keyword>